<evidence type="ECO:0000313" key="5">
    <source>
        <dbReference type="Proteomes" id="UP000654370"/>
    </source>
</evidence>
<dbReference type="GO" id="GO:0016034">
    <property type="term" value="F:maleylacetoacetate isomerase activity"/>
    <property type="evidence" value="ECO:0007669"/>
    <property type="project" value="TreeGrafter"/>
</dbReference>
<evidence type="ECO:0000256" key="1">
    <source>
        <dbReference type="ARBA" id="ARBA00010007"/>
    </source>
</evidence>
<dbReference type="SFLD" id="SFLDG00358">
    <property type="entry name" value="Main_(cytGST)"/>
    <property type="match status" value="1"/>
</dbReference>
<dbReference type="CDD" id="cd03042">
    <property type="entry name" value="GST_N_Zeta"/>
    <property type="match status" value="1"/>
</dbReference>
<dbReference type="InterPro" id="IPR034330">
    <property type="entry name" value="GST_Zeta_C"/>
</dbReference>
<dbReference type="SFLD" id="SFLDS00019">
    <property type="entry name" value="Glutathione_Transferase_(cytos"/>
    <property type="match status" value="1"/>
</dbReference>
<evidence type="ECO:0000313" key="4">
    <source>
        <dbReference type="EMBL" id="KAG2180943.1"/>
    </source>
</evidence>
<dbReference type="InterPro" id="IPR036249">
    <property type="entry name" value="Thioredoxin-like_sf"/>
</dbReference>
<dbReference type="CDD" id="cd03191">
    <property type="entry name" value="GST_C_Zeta"/>
    <property type="match status" value="1"/>
</dbReference>
<protein>
    <recommendedName>
        <fullName evidence="6">Maleylacetoacetate isomerase</fullName>
    </recommendedName>
</protein>
<organism evidence="4 5">
    <name type="scientific">Mortierella isabellina</name>
    <name type="common">Filamentous fungus</name>
    <name type="synonym">Umbelopsis isabellina</name>
    <dbReference type="NCBI Taxonomy" id="91625"/>
    <lineage>
        <taxon>Eukaryota</taxon>
        <taxon>Fungi</taxon>
        <taxon>Fungi incertae sedis</taxon>
        <taxon>Mucoromycota</taxon>
        <taxon>Mucoromycotina</taxon>
        <taxon>Umbelopsidomycetes</taxon>
        <taxon>Umbelopsidales</taxon>
        <taxon>Umbelopsidaceae</taxon>
        <taxon>Umbelopsis</taxon>
    </lineage>
</organism>
<keyword evidence="5" id="KW-1185">Reference proteome</keyword>
<dbReference type="InterPro" id="IPR034333">
    <property type="entry name" value="GST_Zeta_N"/>
</dbReference>
<dbReference type="PANTHER" id="PTHR42673">
    <property type="entry name" value="MALEYLACETOACETATE ISOMERASE"/>
    <property type="match status" value="1"/>
</dbReference>
<name>A0A8H7PW60_MORIS</name>
<evidence type="ECO:0000259" key="3">
    <source>
        <dbReference type="PROSITE" id="PS50405"/>
    </source>
</evidence>
<dbReference type="OrthoDB" id="202840at2759"/>
<dbReference type="InterPro" id="IPR040079">
    <property type="entry name" value="Glutathione_S-Trfase"/>
</dbReference>
<dbReference type="GO" id="GO:0006559">
    <property type="term" value="P:L-phenylalanine catabolic process"/>
    <property type="evidence" value="ECO:0007669"/>
    <property type="project" value="TreeGrafter"/>
</dbReference>
<reference evidence="4" key="1">
    <citation type="submission" date="2020-12" db="EMBL/GenBank/DDBJ databases">
        <title>Metabolic potential, ecology and presence of endohyphal bacteria is reflected in genomic diversity of Mucoromycotina.</title>
        <authorList>
            <person name="Muszewska A."/>
            <person name="Okrasinska A."/>
            <person name="Steczkiewicz K."/>
            <person name="Drgas O."/>
            <person name="Orlowska M."/>
            <person name="Perlinska-Lenart U."/>
            <person name="Aleksandrzak-Piekarczyk T."/>
            <person name="Szatraj K."/>
            <person name="Zielenkiewicz U."/>
            <person name="Pilsyk S."/>
            <person name="Malc E."/>
            <person name="Mieczkowski P."/>
            <person name="Kruszewska J.S."/>
            <person name="Biernat P."/>
            <person name="Pawlowska J."/>
        </authorList>
    </citation>
    <scope>NUCLEOTIDE SEQUENCE</scope>
    <source>
        <strain evidence="4">WA0000067209</strain>
    </source>
</reference>
<dbReference type="GO" id="GO:0006749">
    <property type="term" value="P:glutathione metabolic process"/>
    <property type="evidence" value="ECO:0007669"/>
    <property type="project" value="TreeGrafter"/>
</dbReference>
<dbReference type="FunFam" id="1.20.1050.10:FF:000010">
    <property type="entry name" value="Maleylacetoacetate isomerase isoform 1"/>
    <property type="match status" value="1"/>
</dbReference>
<accession>A0A8H7PW60</accession>
<dbReference type="InterPro" id="IPR010987">
    <property type="entry name" value="Glutathione-S-Trfase_C-like"/>
</dbReference>
<dbReference type="PROSITE" id="PS50404">
    <property type="entry name" value="GST_NTER"/>
    <property type="match status" value="1"/>
</dbReference>
<sequence length="254" mass="29091">MSTTEQVTYNPQKPKLYGYFRSSATWRVRIALAWKGIEYEYIPINLVKGEQSSEEHAQRNTFKVVPVLSLPDGTNLVQSTAIMEYLEETHPGMLFDLRNKINRIQLLIAYNLYTDKPLMPKDVLQRCVVRSIINEIACDMQPIQNTKVQAYISSDKDKRVEWANYWLTNGCDALEKHLAKTAGTYCVGDQVTLADCSLYPIAYNAYRYKVDMSKCPTITRILDNLDKLEPFQAAHAHAQSDTLPELRGKTMKDI</sequence>
<proteinExistence type="inferred from homology"/>
<gene>
    <name evidence="4" type="ORF">INT43_008523</name>
</gene>
<dbReference type="Pfam" id="PF02798">
    <property type="entry name" value="GST_N"/>
    <property type="match status" value="1"/>
</dbReference>
<dbReference type="Gene3D" id="3.40.30.10">
    <property type="entry name" value="Glutaredoxin"/>
    <property type="match status" value="1"/>
</dbReference>
<dbReference type="GO" id="GO:0004364">
    <property type="term" value="F:glutathione transferase activity"/>
    <property type="evidence" value="ECO:0007669"/>
    <property type="project" value="TreeGrafter"/>
</dbReference>
<dbReference type="Proteomes" id="UP000654370">
    <property type="component" value="Unassembled WGS sequence"/>
</dbReference>
<feature type="domain" description="GST N-terminal" evidence="2">
    <location>
        <begin position="12"/>
        <end position="94"/>
    </location>
</feature>
<comment type="similarity">
    <text evidence="1">Belongs to the GST superfamily. Zeta family.</text>
</comment>
<evidence type="ECO:0000259" key="2">
    <source>
        <dbReference type="PROSITE" id="PS50404"/>
    </source>
</evidence>
<dbReference type="InterPro" id="IPR036282">
    <property type="entry name" value="Glutathione-S-Trfase_C_sf"/>
</dbReference>
<evidence type="ECO:0008006" key="6">
    <source>
        <dbReference type="Google" id="ProtNLM"/>
    </source>
</evidence>
<feature type="domain" description="GST C-terminal" evidence="3">
    <location>
        <begin position="122"/>
        <end position="244"/>
    </location>
</feature>
<dbReference type="AlphaFoldDB" id="A0A8H7PW60"/>
<dbReference type="SUPFAM" id="SSF52833">
    <property type="entry name" value="Thioredoxin-like"/>
    <property type="match status" value="1"/>
</dbReference>
<dbReference type="Gene3D" id="1.20.1050.10">
    <property type="match status" value="1"/>
</dbReference>
<comment type="caution">
    <text evidence="4">The sequence shown here is derived from an EMBL/GenBank/DDBJ whole genome shotgun (WGS) entry which is preliminary data.</text>
</comment>
<dbReference type="Pfam" id="PF13410">
    <property type="entry name" value="GST_C_2"/>
    <property type="match status" value="1"/>
</dbReference>
<dbReference type="PANTHER" id="PTHR42673:SF4">
    <property type="entry name" value="MALEYLACETOACETATE ISOMERASE"/>
    <property type="match status" value="1"/>
</dbReference>
<dbReference type="PROSITE" id="PS50405">
    <property type="entry name" value="GST_CTER"/>
    <property type="match status" value="1"/>
</dbReference>
<dbReference type="InterPro" id="IPR004045">
    <property type="entry name" value="Glutathione_S-Trfase_N"/>
</dbReference>
<dbReference type="SUPFAM" id="SSF47616">
    <property type="entry name" value="GST C-terminal domain-like"/>
    <property type="match status" value="1"/>
</dbReference>
<dbReference type="EMBL" id="JAEPQZ010000005">
    <property type="protein sequence ID" value="KAG2180943.1"/>
    <property type="molecule type" value="Genomic_DNA"/>
</dbReference>